<name>A0ABP4RVT2_9MICO</name>
<dbReference type="RefSeq" id="WP_344050816.1">
    <property type="nucleotide sequence ID" value="NZ_BAAAPK010000001.1"/>
</dbReference>
<feature type="transmembrane region" description="Helical" evidence="1">
    <location>
        <begin position="83"/>
        <end position="105"/>
    </location>
</feature>
<gene>
    <name evidence="2" type="ORF">GCM10009807_02680</name>
</gene>
<feature type="transmembrane region" description="Helical" evidence="1">
    <location>
        <begin position="47"/>
        <end position="76"/>
    </location>
</feature>
<evidence type="ECO:0000256" key="1">
    <source>
        <dbReference type="SAM" id="Phobius"/>
    </source>
</evidence>
<proteinExistence type="predicted"/>
<accession>A0ABP4RVT2</accession>
<comment type="caution">
    <text evidence="2">The sequence shown here is derived from an EMBL/GenBank/DDBJ whole genome shotgun (WGS) entry which is preliminary data.</text>
</comment>
<sequence length="109" mass="11273">MTTPPAAPVQKRRLDVLGLIAIVVASLALVPSLLVFLIGLIPEMNAIWWLGIILIPVLGVAGVIALVLAIIGVIVAVRRGTRFVLSIVGGVLGILLLLPIAAIFIGPST</sequence>
<evidence type="ECO:0008006" key="4">
    <source>
        <dbReference type="Google" id="ProtNLM"/>
    </source>
</evidence>
<keyword evidence="1" id="KW-1133">Transmembrane helix</keyword>
<keyword evidence="1" id="KW-0812">Transmembrane</keyword>
<dbReference type="EMBL" id="BAAAPK010000001">
    <property type="protein sequence ID" value="GAA1662207.1"/>
    <property type="molecule type" value="Genomic_DNA"/>
</dbReference>
<dbReference type="Proteomes" id="UP001500596">
    <property type="component" value="Unassembled WGS sequence"/>
</dbReference>
<evidence type="ECO:0000313" key="3">
    <source>
        <dbReference type="Proteomes" id="UP001500596"/>
    </source>
</evidence>
<keyword evidence="1" id="KW-0472">Membrane</keyword>
<protein>
    <recommendedName>
        <fullName evidence="4">Major facilitator superfamily (MFS) profile domain-containing protein</fullName>
    </recommendedName>
</protein>
<keyword evidence="3" id="KW-1185">Reference proteome</keyword>
<evidence type="ECO:0000313" key="2">
    <source>
        <dbReference type="EMBL" id="GAA1662207.1"/>
    </source>
</evidence>
<organism evidence="2 3">
    <name type="scientific">Microbacterium lacus</name>
    <dbReference type="NCBI Taxonomy" id="415217"/>
    <lineage>
        <taxon>Bacteria</taxon>
        <taxon>Bacillati</taxon>
        <taxon>Actinomycetota</taxon>
        <taxon>Actinomycetes</taxon>
        <taxon>Micrococcales</taxon>
        <taxon>Microbacteriaceae</taxon>
        <taxon>Microbacterium</taxon>
    </lineage>
</organism>
<feature type="transmembrane region" description="Helical" evidence="1">
    <location>
        <begin position="16"/>
        <end position="41"/>
    </location>
</feature>
<reference evidence="3" key="1">
    <citation type="journal article" date="2019" name="Int. J. Syst. Evol. Microbiol.">
        <title>The Global Catalogue of Microorganisms (GCM) 10K type strain sequencing project: providing services to taxonomists for standard genome sequencing and annotation.</title>
        <authorList>
            <consortium name="The Broad Institute Genomics Platform"/>
            <consortium name="The Broad Institute Genome Sequencing Center for Infectious Disease"/>
            <person name="Wu L."/>
            <person name="Ma J."/>
        </authorList>
    </citation>
    <scope>NUCLEOTIDE SEQUENCE [LARGE SCALE GENOMIC DNA]</scope>
    <source>
        <strain evidence="3">JCM 15575</strain>
    </source>
</reference>